<name>Q6SHB5_9BACT</name>
<protein>
    <submittedName>
        <fullName evidence="1">Uncharacterized protein</fullName>
    </submittedName>
</protein>
<proteinExistence type="predicted"/>
<sequence length="211" mass="25467">MLTKNFFFNYEKIQIEELKKKQSLLISPKDLFDNFVTSSLKKFNEHEIKGIKNFFSDLLSLDFDKIYKNYLSHPIRLAHMWIFINQSVSVQEIKFVLAHNIIENGFLDEMKNKLEKKEIEKIKTLTIDRNKEKNLNYLNIYYSNIENLSKNLLIFKSLDKLDNLLIGEKYLFDDYSLNLLKNQICSRLKKYNKRLHDYIYNAINFYEKKYS</sequence>
<reference evidence="1" key="1">
    <citation type="submission" date="2003-11" db="EMBL/GenBank/DDBJ databases">
        <authorList>
            <person name="Heidelberg J.F."/>
            <person name="Eisen J.A."/>
            <person name="Nelson W.C."/>
            <person name="DeLong E.F."/>
        </authorList>
    </citation>
    <scope>NUCLEOTIDE SEQUENCE</scope>
</reference>
<evidence type="ECO:0000313" key="1">
    <source>
        <dbReference type="EMBL" id="AAR37705.1"/>
    </source>
</evidence>
<dbReference type="EMBL" id="AY458637">
    <property type="protein sequence ID" value="AAR37705.1"/>
    <property type="molecule type" value="Genomic_DNA"/>
</dbReference>
<gene>
    <name evidence="1" type="ORF">MBMO_EBAC750-02H05.23</name>
</gene>
<accession>Q6SHB5</accession>
<dbReference type="AlphaFoldDB" id="Q6SHB5"/>
<reference evidence="1" key="2">
    <citation type="submission" date="2003-12" db="EMBL/GenBank/DDBJ databases">
        <title>Monterey Bay Coastal Ocean Microbial Observatory environmental clone sequencing.</title>
        <authorList>
            <person name="DeLong E.F."/>
        </authorList>
    </citation>
    <scope>NUCLEOTIDE SEQUENCE</scope>
</reference>
<organism evidence="1">
    <name type="scientific">uncultured marine bacterium 440</name>
    <dbReference type="NCBI Taxonomy" id="257390"/>
    <lineage>
        <taxon>Bacteria</taxon>
        <taxon>environmental samples</taxon>
    </lineage>
</organism>